<dbReference type="OrthoDB" id="3730291at2"/>
<evidence type="ECO:0000256" key="1">
    <source>
        <dbReference type="ARBA" id="ARBA00004141"/>
    </source>
</evidence>
<feature type="transmembrane region" description="Helical" evidence="5">
    <location>
        <begin position="45"/>
        <end position="61"/>
    </location>
</feature>
<evidence type="ECO:0000256" key="3">
    <source>
        <dbReference type="ARBA" id="ARBA00022989"/>
    </source>
</evidence>
<dbReference type="Pfam" id="PF02361">
    <property type="entry name" value="CbiQ"/>
    <property type="match status" value="1"/>
</dbReference>
<keyword evidence="2 5" id="KW-0812">Transmembrane</keyword>
<evidence type="ECO:0000256" key="2">
    <source>
        <dbReference type="ARBA" id="ARBA00022692"/>
    </source>
</evidence>
<feature type="transmembrane region" description="Helical" evidence="5">
    <location>
        <begin position="91"/>
        <end position="111"/>
    </location>
</feature>
<comment type="subcellular location">
    <subcellularLocation>
        <location evidence="1">Membrane</location>
        <topology evidence="1">Multi-pass membrane protein</topology>
    </subcellularLocation>
</comment>
<evidence type="ECO:0000256" key="5">
    <source>
        <dbReference type="SAM" id="Phobius"/>
    </source>
</evidence>
<dbReference type="AlphaFoldDB" id="A0A1I1A9I5"/>
<dbReference type="InterPro" id="IPR003339">
    <property type="entry name" value="ABC/ECF_trnsptr_transmembrane"/>
</dbReference>
<evidence type="ECO:0000313" key="7">
    <source>
        <dbReference type="Proteomes" id="UP000198838"/>
    </source>
</evidence>
<dbReference type="Proteomes" id="UP000198838">
    <property type="component" value="Unassembled WGS sequence"/>
</dbReference>
<protein>
    <submittedName>
        <fullName evidence="6">Energy-coupling factor transport system permease protein</fullName>
    </submittedName>
</protein>
<keyword evidence="3 5" id="KW-1133">Transmembrane helix</keyword>
<dbReference type="CDD" id="cd16914">
    <property type="entry name" value="EcfT"/>
    <property type="match status" value="1"/>
</dbReference>
<feature type="transmembrane region" description="Helical" evidence="5">
    <location>
        <begin position="21"/>
        <end position="39"/>
    </location>
</feature>
<proteinExistence type="predicted"/>
<keyword evidence="4 5" id="KW-0472">Membrane</keyword>
<feature type="transmembrane region" description="Helical" evidence="5">
    <location>
        <begin position="219"/>
        <end position="242"/>
    </location>
</feature>
<dbReference type="STRING" id="1120918.SAMN05216249_12320"/>
<keyword evidence="7" id="KW-1185">Reference proteome</keyword>
<reference evidence="6 7" key="1">
    <citation type="submission" date="2016-10" db="EMBL/GenBank/DDBJ databases">
        <authorList>
            <person name="de Groot N.N."/>
        </authorList>
    </citation>
    <scope>NUCLEOTIDE SEQUENCE [LARGE SCALE GENOMIC DNA]</scope>
    <source>
        <strain evidence="6 7">DSM 5522</strain>
    </source>
</reference>
<dbReference type="EMBL" id="FOJY01000023">
    <property type="protein sequence ID" value="SFB34649.1"/>
    <property type="molecule type" value="Genomic_DNA"/>
</dbReference>
<feature type="transmembrane region" description="Helical" evidence="5">
    <location>
        <begin position="68"/>
        <end position="85"/>
    </location>
</feature>
<name>A0A1I1A9I5_9FIRM</name>
<dbReference type="GO" id="GO:0005886">
    <property type="term" value="C:plasma membrane"/>
    <property type="evidence" value="ECO:0007669"/>
    <property type="project" value="UniProtKB-ARBA"/>
</dbReference>
<organism evidence="6 7">
    <name type="scientific">Acetitomaculum ruminis DSM 5522</name>
    <dbReference type="NCBI Taxonomy" id="1120918"/>
    <lineage>
        <taxon>Bacteria</taxon>
        <taxon>Bacillati</taxon>
        <taxon>Bacillota</taxon>
        <taxon>Clostridia</taxon>
        <taxon>Lachnospirales</taxon>
        <taxon>Lachnospiraceae</taxon>
        <taxon>Acetitomaculum</taxon>
    </lineage>
</organism>
<sequence>MMSDERRKWFIKPKGIILDPRTKLFLLFVMSFFVLGRAGGDNLKYYRFILCLIPFTLLFFMGEKIKACLWFALYISFLGIDIFLADDFEVVIQLFFKIVGDFIMGFIPFLICSKYAIKTTTVSEYAKAMRNMHVPAMIIVPTSVVFRLLPSAIEEIKAINHVMKMRGVSLSGMKRKKFLEYRFVPVASCTLRIGEELSISALTKAYGNGKRTSVSPVGFSFADIVVFIICIGAVVLWFMGIIKG</sequence>
<gene>
    <name evidence="6" type="ORF">SAMN05216249_12320</name>
</gene>
<dbReference type="RefSeq" id="WP_092874362.1">
    <property type="nucleotide sequence ID" value="NZ_FOJY01000023.1"/>
</dbReference>
<accession>A0A1I1A9I5</accession>
<evidence type="ECO:0000313" key="6">
    <source>
        <dbReference type="EMBL" id="SFB34649.1"/>
    </source>
</evidence>
<evidence type="ECO:0000256" key="4">
    <source>
        <dbReference type="ARBA" id="ARBA00023136"/>
    </source>
</evidence>